<reference evidence="2" key="1">
    <citation type="submission" date="2014-11" db="EMBL/GenBank/DDBJ databases">
        <authorList>
            <person name="Amaro Gonzalez C."/>
        </authorList>
    </citation>
    <scope>NUCLEOTIDE SEQUENCE</scope>
</reference>
<name>A0A0E9SLW1_ANGAN</name>
<sequence length="73" mass="8505">MYPFWLSSPVKFYRMVNIGKNEEKRKYPDTIIGNVYCKPYPLVVFNPGLGVPFCMAFVCSNLYYNSQSIKSCF</sequence>
<organism evidence="2">
    <name type="scientific">Anguilla anguilla</name>
    <name type="common">European freshwater eel</name>
    <name type="synonym">Muraena anguilla</name>
    <dbReference type="NCBI Taxonomy" id="7936"/>
    <lineage>
        <taxon>Eukaryota</taxon>
        <taxon>Metazoa</taxon>
        <taxon>Chordata</taxon>
        <taxon>Craniata</taxon>
        <taxon>Vertebrata</taxon>
        <taxon>Euteleostomi</taxon>
        <taxon>Actinopterygii</taxon>
        <taxon>Neopterygii</taxon>
        <taxon>Teleostei</taxon>
        <taxon>Anguilliformes</taxon>
        <taxon>Anguillidae</taxon>
        <taxon>Anguilla</taxon>
    </lineage>
</organism>
<keyword evidence="1" id="KW-1133">Transmembrane helix</keyword>
<keyword evidence="1" id="KW-0472">Membrane</keyword>
<dbReference type="AlphaFoldDB" id="A0A0E9SLW1"/>
<protein>
    <submittedName>
        <fullName evidence="2">Uncharacterized protein</fullName>
    </submittedName>
</protein>
<dbReference type="EMBL" id="GBXM01067069">
    <property type="protein sequence ID" value="JAH41508.1"/>
    <property type="molecule type" value="Transcribed_RNA"/>
</dbReference>
<accession>A0A0E9SLW1</accession>
<proteinExistence type="predicted"/>
<feature type="transmembrane region" description="Helical" evidence="1">
    <location>
        <begin position="44"/>
        <end position="64"/>
    </location>
</feature>
<evidence type="ECO:0000256" key="1">
    <source>
        <dbReference type="SAM" id="Phobius"/>
    </source>
</evidence>
<evidence type="ECO:0000313" key="2">
    <source>
        <dbReference type="EMBL" id="JAH41508.1"/>
    </source>
</evidence>
<reference evidence="2" key="2">
    <citation type="journal article" date="2015" name="Fish Shellfish Immunol.">
        <title>Early steps in the European eel (Anguilla anguilla)-Vibrio vulnificus interaction in the gills: Role of the RtxA13 toxin.</title>
        <authorList>
            <person name="Callol A."/>
            <person name="Pajuelo D."/>
            <person name="Ebbesson L."/>
            <person name="Teles M."/>
            <person name="MacKenzie S."/>
            <person name="Amaro C."/>
        </authorList>
    </citation>
    <scope>NUCLEOTIDE SEQUENCE</scope>
</reference>
<keyword evidence="1" id="KW-0812">Transmembrane</keyword>